<dbReference type="SUPFAM" id="SSF55931">
    <property type="entry name" value="Glutamine synthetase/guanido kinase"/>
    <property type="match status" value="1"/>
</dbReference>
<dbReference type="EMBL" id="WKOD01000041">
    <property type="protein sequence ID" value="MSA69378.1"/>
    <property type="molecule type" value="Genomic_DNA"/>
</dbReference>
<gene>
    <name evidence="1" type="ORF">GKC89_09895</name>
</gene>
<evidence type="ECO:0000313" key="1">
    <source>
        <dbReference type="EMBL" id="MSA69378.1"/>
    </source>
</evidence>
<dbReference type="AlphaFoldDB" id="A0A6A8H543"/>
<reference evidence="1" key="1">
    <citation type="journal article" date="2019" name="Nat. Med.">
        <title>A library of human gut bacterial isolates paired with longitudinal multiomics data enables mechanistic microbiome research.</title>
        <authorList>
            <person name="Poyet M."/>
            <person name="Groussin M."/>
            <person name="Gibbons S.M."/>
            <person name="Avila-Pacheco J."/>
            <person name="Jiang X."/>
            <person name="Kearney S.M."/>
            <person name="Perrotta A.R."/>
            <person name="Berdy B."/>
            <person name="Zhao S."/>
            <person name="Lieberman T.D."/>
            <person name="Swanson P.K."/>
            <person name="Smith M."/>
            <person name="Roesemann S."/>
            <person name="Alexander J.E."/>
            <person name="Rich S.A."/>
            <person name="Livny J."/>
            <person name="Vlamakis H."/>
            <person name="Clish C."/>
            <person name="Bullock K."/>
            <person name="Deik A."/>
            <person name="Scott J."/>
            <person name="Pierce K.A."/>
            <person name="Xavier R.J."/>
            <person name="Alm E.J."/>
        </authorList>
    </citation>
    <scope>NUCLEOTIDE SEQUENCE</scope>
    <source>
        <strain evidence="1">BIOML-A18</strain>
    </source>
</reference>
<dbReference type="GO" id="GO:0016874">
    <property type="term" value="F:ligase activity"/>
    <property type="evidence" value="ECO:0007669"/>
    <property type="project" value="UniProtKB-KW"/>
</dbReference>
<proteinExistence type="predicted"/>
<accession>A0A6A8H543</accession>
<keyword evidence="1" id="KW-0436">Ligase</keyword>
<dbReference type="InterPro" id="IPR014746">
    <property type="entry name" value="Gln_synth/guanido_kin_cat_dom"/>
</dbReference>
<name>A0A6A8H543_9LACO</name>
<organism evidence="1">
    <name type="scientific">Ligilactobacillus ruminis</name>
    <dbReference type="NCBI Taxonomy" id="1623"/>
    <lineage>
        <taxon>Bacteria</taxon>
        <taxon>Bacillati</taxon>
        <taxon>Bacillota</taxon>
        <taxon>Bacilli</taxon>
        <taxon>Lactobacillales</taxon>
        <taxon>Lactobacillaceae</taxon>
        <taxon>Ligilactobacillus</taxon>
    </lineage>
</organism>
<dbReference type="Gene3D" id="3.30.590.20">
    <property type="match status" value="1"/>
</dbReference>
<dbReference type="RefSeq" id="WP_154237261.1">
    <property type="nucleotide sequence ID" value="NZ_JBCOVJ010000069.1"/>
</dbReference>
<comment type="caution">
    <text evidence="1">The sequence shown here is derived from an EMBL/GenBank/DDBJ whole genome shotgun (WGS) entry which is preliminary data.</text>
</comment>
<protein>
    <submittedName>
        <fullName evidence="1">Bifunctional glutamate--cysteine ligase/glutathione synthetase</fullName>
    </submittedName>
</protein>
<sequence length="685" mass="77283">MRIVKFDEIGNVIEKEKMTGALFNIAWKVSRPRQVVRRDGSLGNAELEQKDNPYLNVSKGVVELTTRSWLSASKLFFDMKLQEHTLRKAIGDDAYLWPFSCGIKKDSKLEPKILLRFPEGLFKELYESEFKRSKISYVTFRNQVYMKVLRGFVSKRWFLEYLFGATPYDFAAGEVEGKSSPKRSASNNINPVVQKQADNLNYLSLKKYLETSDRTNPDGIMPNGNYADPNEMKDQGIHYLQIETVDYDPRSILGVTPLMISTLELMAGYFLMTENVDESILNDSRSFSLNVAKESPYAKSDVVTKARLFMQDILRFGEKLGFPKMQSVSDALKIRIEEPENTPAAKLIRLQGNQSLFDYGINLMQKNQNEVLDTGFDDGSARLIEESILNGISYQPVIPEANIVQIGSKMIKSGIQTSSDSALMKEIWDKKSVAKQFVEQFGFTILSDYIVGNRRNFDEIFPRVKGMAVSVKNAEGPSDEKASLFRLAPTKEELWDAVSRIIRDGKKAMIELVVPGSVYRALFFQDRILSVIERLPAGVVGDGRRTIKQLIDSKNLSDKTNQIVIGPSEKETMDVQGVTLETIPGRGNEVLLRYDATSGTGNRSLEVLDEIDSSYLDELCRLAKALRLHDGALDIVIPNIYQKYDADHPEALIFLNAHATPELSMHENVLLIGNQNIAKKIVTMH</sequence>